<sequence length="617" mass="68949">MTSFAGVSVLADSGLCPATESPVETSTGQDKFIRKDALERSPYLRGNYFIIRCDIMVFNNTKDDAGGRKALLPDICHDFNVLFQTEGGVDVKFEVGGDIIDAHRCVLAARSKVFMAQLFGPMKETSSVIQIKDMEAKVFGALLSFIYTDSFPEMLYDNDMETDKMPGVVKQEQKEESSEDKIFIDVVEWQNQVCIHGKKTYSFPSEASSWGPYKFIKIDALERSMNLEQDDCFTIRCDTMVCNTEDDASDTRVLLPDIHHNLINLLHSKSFMAQLFGPMKEGTSTPGVIHIKDMEAKAFKALLDFIYTDSFPDMEGDEMSEAMEEEQEEKSTDDEIWLQWLHDLLVAADRYDIQWLKCICEKQMSKKIGVRSVMSTLALAEQHHCQGLKEACFKFIQVESSSCLQKIMMHKDLPPAAQTLSVFGDKRATSAHRELAMSSFASLSVLSDGKLCPATASPVDTGRDCGNHLLVVHDCSRTKKVTPTGDSISSRIFMVGGHGWYIEYFPNGENSGCADFISLSLSCFRADNKKPVEAMFVFSFVDQVEKQNPVYLRQEEVCIFAGSSGAATGLSQEMPLNNRWISSMIVSPSGATLWSATTPRMMSLAPRWCSRLTSDWS</sequence>
<dbReference type="Gene3D" id="3.30.710.10">
    <property type="entry name" value="Potassium Channel Kv1.1, Chain A"/>
    <property type="match status" value="2"/>
</dbReference>
<dbReference type="Gene3D" id="2.60.210.10">
    <property type="entry name" value="Apoptosis, Tumor Necrosis Factor Receptor Associated Protein 2, Chain A"/>
    <property type="match status" value="1"/>
</dbReference>
<dbReference type="PANTHER" id="PTHR26379:SF516">
    <property type="entry name" value="BTB DOMAIN-CONTAINING PROTEIN"/>
    <property type="match status" value="1"/>
</dbReference>
<dbReference type="Gene3D" id="6.10.250.3030">
    <property type="match status" value="1"/>
</dbReference>
<dbReference type="CDD" id="cd00121">
    <property type="entry name" value="MATH"/>
    <property type="match status" value="2"/>
</dbReference>
<name>N1R2T0_AEGTA</name>
<organism evidence="3">
    <name type="scientific">Aegilops tauschii</name>
    <name type="common">Tausch's goatgrass</name>
    <name type="synonym">Aegilops squarrosa</name>
    <dbReference type="NCBI Taxonomy" id="37682"/>
    <lineage>
        <taxon>Eukaryota</taxon>
        <taxon>Viridiplantae</taxon>
        <taxon>Streptophyta</taxon>
        <taxon>Embryophyta</taxon>
        <taxon>Tracheophyta</taxon>
        <taxon>Spermatophyta</taxon>
        <taxon>Magnoliopsida</taxon>
        <taxon>Liliopsida</taxon>
        <taxon>Poales</taxon>
        <taxon>Poaceae</taxon>
        <taxon>BOP clade</taxon>
        <taxon>Pooideae</taxon>
        <taxon>Triticodae</taxon>
        <taxon>Triticeae</taxon>
        <taxon>Triticinae</taxon>
        <taxon>Aegilops</taxon>
    </lineage>
</organism>
<dbReference type="SUPFAM" id="SSF54695">
    <property type="entry name" value="POZ domain"/>
    <property type="match status" value="2"/>
</dbReference>
<dbReference type="EnsemblPlants" id="EMT14039">
    <property type="protein sequence ID" value="EMT14039"/>
    <property type="gene ID" value="F775_12623"/>
</dbReference>
<dbReference type="SMART" id="SM00225">
    <property type="entry name" value="BTB"/>
    <property type="match status" value="2"/>
</dbReference>
<evidence type="ECO:0000256" key="2">
    <source>
        <dbReference type="ARBA" id="ARBA00010846"/>
    </source>
</evidence>
<accession>N1R2T0</accession>
<comment type="similarity">
    <text evidence="2">Belongs to the Tdpoz family.</text>
</comment>
<dbReference type="AlphaFoldDB" id="N1R2T0"/>
<comment type="pathway">
    <text evidence="1">Protein modification; protein ubiquitination.</text>
</comment>
<dbReference type="InterPro" id="IPR008974">
    <property type="entry name" value="TRAF-like"/>
</dbReference>
<dbReference type="Pfam" id="PF24570">
    <property type="entry name" value="BACK_BPM_SPOP"/>
    <property type="match status" value="1"/>
</dbReference>
<dbReference type="SUPFAM" id="SSF49599">
    <property type="entry name" value="TRAF domain-like"/>
    <property type="match status" value="3"/>
</dbReference>
<dbReference type="Pfam" id="PF00651">
    <property type="entry name" value="BTB"/>
    <property type="match status" value="2"/>
</dbReference>
<evidence type="ECO:0000256" key="1">
    <source>
        <dbReference type="ARBA" id="ARBA00004906"/>
    </source>
</evidence>
<dbReference type="InterPro" id="IPR045005">
    <property type="entry name" value="BPM1-6"/>
</dbReference>
<dbReference type="GO" id="GO:0016567">
    <property type="term" value="P:protein ubiquitination"/>
    <property type="evidence" value="ECO:0007669"/>
    <property type="project" value="InterPro"/>
</dbReference>
<dbReference type="InterPro" id="IPR056423">
    <property type="entry name" value="BACK_BPM_SPOP"/>
</dbReference>
<dbReference type="PROSITE" id="PS50144">
    <property type="entry name" value="MATH"/>
    <property type="match status" value="1"/>
</dbReference>
<dbReference type="InterPro" id="IPR011333">
    <property type="entry name" value="SKP1/BTB/POZ_sf"/>
</dbReference>
<dbReference type="Pfam" id="PF22486">
    <property type="entry name" value="MATH_2"/>
    <property type="match status" value="1"/>
</dbReference>
<dbReference type="PROSITE" id="PS50097">
    <property type="entry name" value="BTB"/>
    <property type="match status" value="2"/>
</dbReference>
<dbReference type="InterPro" id="IPR000210">
    <property type="entry name" value="BTB/POZ_dom"/>
</dbReference>
<proteinExistence type="inferred from homology"/>
<dbReference type="PANTHER" id="PTHR26379">
    <property type="entry name" value="BTB/POZ AND MATH DOMAIN-CONTAINING PROTEIN 1"/>
    <property type="match status" value="1"/>
</dbReference>
<reference evidence="3" key="1">
    <citation type="submission" date="2015-06" db="UniProtKB">
        <authorList>
            <consortium name="EnsemblPlants"/>
        </authorList>
    </citation>
    <scope>IDENTIFICATION</scope>
</reference>
<protein>
    <submittedName>
        <fullName evidence="3">Protein roadkill</fullName>
    </submittedName>
</protein>
<evidence type="ECO:0000313" key="3">
    <source>
        <dbReference type="EnsemblPlants" id="EMT14039"/>
    </source>
</evidence>
<dbReference type="InterPro" id="IPR002083">
    <property type="entry name" value="MATH/TRAF_dom"/>
</dbReference>